<dbReference type="RefSeq" id="WP_028529676.1">
    <property type="nucleotide sequence ID" value="NZ_CABLBR010000030.1"/>
</dbReference>
<feature type="domain" description="Macro" evidence="1">
    <location>
        <begin position="72"/>
        <end position="260"/>
    </location>
</feature>
<evidence type="ECO:0000313" key="3">
    <source>
        <dbReference type="Proteomes" id="UP001060164"/>
    </source>
</evidence>
<protein>
    <submittedName>
        <fullName evidence="2">Protein-ADP-ribose hydrolase</fullName>
    </submittedName>
</protein>
<organism evidence="2 3">
    <name type="scientific">Ruminococcus gauvreauii</name>
    <dbReference type="NCBI Taxonomy" id="438033"/>
    <lineage>
        <taxon>Bacteria</taxon>
        <taxon>Bacillati</taxon>
        <taxon>Bacillota</taxon>
        <taxon>Clostridia</taxon>
        <taxon>Eubacteriales</taxon>
        <taxon>Oscillospiraceae</taxon>
        <taxon>Ruminococcus</taxon>
    </lineage>
</organism>
<evidence type="ECO:0000259" key="1">
    <source>
        <dbReference type="PROSITE" id="PS51154"/>
    </source>
</evidence>
<dbReference type="GO" id="GO:0016787">
    <property type="term" value="F:hydrolase activity"/>
    <property type="evidence" value="ECO:0007669"/>
    <property type="project" value="UniProtKB-KW"/>
</dbReference>
<dbReference type="PROSITE" id="PS51154">
    <property type="entry name" value="MACRO"/>
    <property type="match status" value="1"/>
</dbReference>
<evidence type="ECO:0000313" key="2">
    <source>
        <dbReference type="EMBL" id="UWP60355.1"/>
    </source>
</evidence>
<dbReference type="CDD" id="cd02908">
    <property type="entry name" value="Macro_OAADPr_deacetylase"/>
    <property type="match status" value="1"/>
</dbReference>
<dbReference type="InterPro" id="IPR043472">
    <property type="entry name" value="Macro_dom-like"/>
</dbReference>
<reference evidence="2" key="1">
    <citation type="journal article" date="2022" name="Cell">
        <title>Design, construction, and in vivo augmentation of a complex gut microbiome.</title>
        <authorList>
            <person name="Cheng A.G."/>
            <person name="Ho P.Y."/>
            <person name="Aranda-Diaz A."/>
            <person name="Jain S."/>
            <person name="Yu F.B."/>
            <person name="Meng X."/>
            <person name="Wang M."/>
            <person name="Iakiviak M."/>
            <person name="Nagashima K."/>
            <person name="Zhao A."/>
            <person name="Murugkar P."/>
            <person name="Patil A."/>
            <person name="Atabakhsh K."/>
            <person name="Weakley A."/>
            <person name="Yan J."/>
            <person name="Brumbaugh A.R."/>
            <person name="Higginbottom S."/>
            <person name="Dimas A."/>
            <person name="Shiver A.L."/>
            <person name="Deutschbauer A."/>
            <person name="Neff N."/>
            <person name="Sonnenburg J.L."/>
            <person name="Huang K.C."/>
            <person name="Fischbach M.A."/>
        </authorList>
    </citation>
    <scope>NUCLEOTIDE SEQUENCE</scope>
    <source>
        <strain evidence="2">DSM 19829</strain>
    </source>
</reference>
<dbReference type="Gene3D" id="3.40.220.10">
    <property type="entry name" value="Leucine Aminopeptidase, subunit E, domain 1"/>
    <property type="match status" value="1"/>
</dbReference>
<dbReference type="SMART" id="SM00506">
    <property type="entry name" value="A1pp"/>
    <property type="match status" value="1"/>
</dbReference>
<accession>A0ABY5VIC3</accession>
<dbReference type="InterPro" id="IPR002589">
    <property type="entry name" value="Macro_dom"/>
</dbReference>
<dbReference type="NCBIfam" id="NF003163">
    <property type="entry name" value="PRK04143.1"/>
    <property type="match status" value="1"/>
</dbReference>
<name>A0ABY5VIC3_9FIRM</name>
<dbReference type="Pfam" id="PF01661">
    <property type="entry name" value="Macro"/>
    <property type="match status" value="1"/>
</dbReference>
<sequence length="260" mass="29399">MTYDDMRIYLIEELIKEMPEYCDLDIPDDTDEQKRLLRALMNIRPPIPAAPDFLKVQDAYLSLEIERRGIVDSSLLEPVRLNSRMFLWQGDITRLKVDAIVNAANSALLGCFQPCHSCIDNMIHTSAGVQLRLKCHEIMEAQGYEESAGTAKITPGYNLPCRYVLHTVGPVIVGPLTEQDCEQLAGCYLSCLKLAAQNKVDSIAFCCISTGVFHFPQDRAARIAVKTVSDFLKQDDSVRRVIFDVFTDEDFALYQKLLER</sequence>
<keyword evidence="3" id="KW-1185">Reference proteome</keyword>
<proteinExistence type="predicted"/>
<gene>
    <name evidence="2" type="ORF">NQ502_04680</name>
</gene>
<dbReference type="PANTHER" id="PTHR11106">
    <property type="entry name" value="GANGLIOSIDE INDUCED DIFFERENTIATION ASSOCIATED PROTEIN 2-RELATED"/>
    <property type="match status" value="1"/>
</dbReference>
<dbReference type="Proteomes" id="UP001060164">
    <property type="component" value="Chromosome"/>
</dbReference>
<dbReference type="SUPFAM" id="SSF52949">
    <property type="entry name" value="Macro domain-like"/>
    <property type="match status" value="1"/>
</dbReference>
<keyword evidence="2" id="KW-0378">Hydrolase</keyword>
<dbReference type="PANTHER" id="PTHR11106:SF27">
    <property type="entry name" value="MACRO DOMAIN-CONTAINING PROTEIN"/>
    <property type="match status" value="1"/>
</dbReference>
<dbReference type="EMBL" id="CP102290">
    <property type="protein sequence ID" value="UWP60355.1"/>
    <property type="molecule type" value="Genomic_DNA"/>
</dbReference>